<keyword evidence="2" id="KW-1133">Transmembrane helix</keyword>
<dbReference type="AlphaFoldDB" id="A0A1G1T7B2"/>
<keyword evidence="1" id="KW-0175">Coiled coil</keyword>
<organism evidence="3 4">
    <name type="scientific">Hymenobacter lapidarius</name>
    <dbReference type="NCBI Taxonomy" id="1908237"/>
    <lineage>
        <taxon>Bacteria</taxon>
        <taxon>Pseudomonadati</taxon>
        <taxon>Bacteroidota</taxon>
        <taxon>Cytophagia</taxon>
        <taxon>Cytophagales</taxon>
        <taxon>Hymenobacteraceae</taxon>
        <taxon>Hymenobacter</taxon>
    </lineage>
</organism>
<name>A0A1G1T7B2_9BACT</name>
<keyword evidence="2" id="KW-0472">Membrane</keyword>
<evidence type="ECO:0000256" key="2">
    <source>
        <dbReference type="SAM" id="Phobius"/>
    </source>
</evidence>
<feature type="coiled-coil region" evidence="1">
    <location>
        <begin position="83"/>
        <end position="110"/>
    </location>
</feature>
<evidence type="ECO:0000313" key="4">
    <source>
        <dbReference type="Proteomes" id="UP000176294"/>
    </source>
</evidence>
<dbReference type="Proteomes" id="UP000176294">
    <property type="component" value="Unassembled WGS sequence"/>
</dbReference>
<protein>
    <submittedName>
        <fullName evidence="3">Uncharacterized protein</fullName>
    </submittedName>
</protein>
<keyword evidence="2" id="KW-0812">Transmembrane</keyword>
<reference evidence="3 4" key="1">
    <citation type="submission" date="2016-08" db="EMBL/GenBank/DDBJ databases">
        <title>Hymenobacter coccineus sp. nov., Hymenobacter lapidarius sp. nov. and Hymenobacter glacialis sp. nov., isolated from Antarctic soil.</title>
        <authorList>
            <person name="Sedlacek I."/>
            <person name="Kralova S."/>
            <person name="Kyrova K."/>
            <person name="Maslanova I."/>
            <person name="Stankova E."/>
            <person name="Vrbovska V."/>
            <person name="Nemec M."/>
            <person name="Bartak M."/>
            <person name="Svec P."/>
            <person name="Busse H.-J."/>
            <person name="Pantucek R."/>
        </authorList>
    </citation>
    <scope>NUCLEOTIDE SEQUENCE [LARGE SCALE GENOMIC DNA]</scope>
    <source>
        <strain evidence="3 4">CCM 8643</strain>
    </source>
</reference>
<evidence type="ECO:0000256" key="1">
    <source>
        <dbReference type="SAM" id="Coils"/>
    </source>
</evidence>
<evidence type="ECO:0000313" key="3">
    <source>
        <dbReference type="EMBL" id="OGX86772.1"/>
    </source>
</evidence>
<comment type="caution">
    <text evidence="3">The sequence shown here is derived from an EMBL/GenBank/DDBJ whole genome shotgun (WGS) entry which is preliminary data.</text>
</comment>
<proteinExistence type="predicted"/>
<dbReference type="EMBL" id="MDZB01000094">
    <property type="protein sequence ID" value="OGX86772.1"/>
    <property type="molecule type" value="Genomic_DNA"/>
</dbReference>
<gene>
    <name evidence="3" type="ORF">BEN47_12365</name>
</gene>
<accession>A0A1G1T7B2</accession>
<dbReference type="RefSeq" id="WP_070726758.1">
    <property type="nucleotide sequence ID" value="NZ_MDZB01000094.1"/>
</dbReference>
<keyword evidence="4" id="KW-1185">Reference proteome</keyword>
<sequence>MEINHSIVLEYLKLILSWPCITLVIVLVVMKKYGETIKGLFPRLRSVKALGTEAAFDPTALIESVAEETIQQKREEIQELPESSDKEKQIAALELEKQQLKLRLTEAISSQLIGDILPPQQEAVPENFKQLLLMNTLMQRCGDVIARWIVEHDIRASNSRRATSYSRHMMEELIMECRKILPEYLNDHSFHAIEVALSKIIRTKAPLSNGPLIGKSSRDGVLNDKIEA</sequence>
<feature type="transmembrane region" description="Helical" evidence="2">
    <location>
        <begin position="12"/>
        <end position="30"/>
    </location>
</feature>